<evidence type="ECO:0000313" key="10">
    <source>
        <dbReference type="EMBL" id="SVB98949.1"/>
    </source>
</evidence>
<feature type="domain" description="RNA polymerase sigma-70 region 2" evidence="9">
    <location>
        <begin position="177"/>
        <end position="245"/>
    </location>
</feature>
<evidence type="ECO:0000256" key="1">
    <source>
        <dbReference type="ARBA" id="ARBA00023015"/>
    </source>
</evidence>
<dbReference type="Pfam" id="PF04542">
    <property type="entry name" value="Sigma70_r2"/>
    <property type="match status" value="1"/>
</dbReference>
<dbReference type="InterPro" id="IPR007624">
    <property type="entry name" value="RNA_pol_sigma70_r3"/>
</dbReference>
<dbReference type="AlphaFoldDB" id="A0A382II37"/>
<dbReference type="InterPro" id="IPR013324">
    <property type="entry name" value="RNA_pol_sigma_r3/r4-like"/>
</dbReference>
<dbReference type="PANTHER" id="PTHR30603:SF47">
    <property type="entry name" value="RNA POLYMERASE SIGMA FACTOR SIGD, CHLOROPLASTIC"/>
    <property type="match status" value="1"/>
</dbReference>
<dbReference type="GO" id="GO:0016987">
    <property type="term" value="F:sigma factor activity"/>
    <property type="evidence" value="ECO:0007669"/>
    <property type="project" value="UniProtKB-KW"/>
</dbReference>
<feature type="domain" description="RNA polymerase sigma-70 region 3" evidence="8">
    <location>
        <begin position="256"/>
        <end position="324"/>
    </location>
</feature>
<evidence type="ECO:0000256" key="6">
    <source>
        <dbReference type="SAM" id="MobiDB-lite"/>
    </source>
</evidence>
<gene>
    <name evidence="10" type="ORF">METZ01_LOCUS251803</name>
</gene>
<keyword evidence="3" id="KW-0238">DNA-binding</keyword>
<feature type="non-terminal residue" evidence="10">
    <location>
        <position position="326"/>
    </location>
</feature>
<dbReference type="InterPro" id="IPR050239">
    <property type="entry name" value="Sigma-70_RNA_pol_init_factors"/>
</dbReference>
<evidence type="ECO:0008006" key="11">
    <source>
        <dbReference type="Google" id="ProtNLM"/>
    </source>
</evidence>
<accession>A0A382II37</accession>
<dbReference type="Pfam" id="PF00140">
    <property type="entry name" value="Sigma70_r1_2"/>
    <property type="match status" value="1"/>
</dbReference>
<dbReference type="InterPro" id="IPR009042">
    <property type="entry name" value="RNA_pol_sigma70_r1_2"/>
</dbReference>
<protein>
    <recommendedName>
        <fullName evidence="11">RNA polymerase sigma-70 domain-containing protein</fullName>
    </recommendedName>
</protein>
<evidence type="ECO:0000256" key="5">
    <source>
        <dbReference type="SAM" id="Coils"/>
    </source>
</evidence>
<dbReference type="SUPFAM" id="SSF88659">
    <property type="entry name" value="Sigma3 and sigma4 domains of RNA polymerase sigma factors"/>
    <property type="match status" value="1"/>
</dbReference>
<feature type="compositionally biased region" description="Basic residues" evidence="6">
    <location>
        <begin position="46"/>
        <end position="64"/>
    </location>
</feature>
<dbReference type="Pfam" id="PF04539">
    <property type="entry name" value="Sigma70_r3"/>
    <property type="match status" value="1"/>
</dbReference>
<dbReference type="InterPro" id="IPR000943">
    <property type="entry name" value="RNA_pol_sigma70"/>
</dbReference>
<evidence type="ECO:0000256" key="4">
    <source>
        <dbReference type="ARBA" id="ARBA00023163"/>
    </source>
</evidence>
<evidence type="ECO:0000259" key="9">
    <source>
        <dbReference type="Pfam" id="PF04542"/>
    </source>
</evidence>
<feature type="region of interest" description="Disordered" evidence="6">
    <location>
        <begin position="291"/>
        <end position="314"/>
    </location>
</feature>
<sequence>MPTKNKTAKKSATAKKAPAKKAPPKKMVVKKVVAKTSRSETAVKKSVTKKAPLKAKTTAKKAPAKKATSENKTKTKPINKVVPTKMEEGKLEPEEIQDQLTEEEELLLSEQKKKREQRQKKIDKLEKKIKKLGSDANRSLSKYLQEISRFEPLSPEKEVDLAIRVKQGDRLALKELTEANLRFVVSVAKDYQGQGLPLTDLINEGNLGLIKAAERFDETRGFKFISYAVWWIRQSILQALAEHSRIVRLPLNRVGTISKINKAAERLEQEFERSPRADELARQLEMKPHEVNDAQRISRRHHSLDTPFSDEDKNCLLDVIPDDAAK</sequence>
<evidence type="ECO:0000259" key="8">
    <source>
        <dbReference type="Pfam" id="PF04539"/>
    </source>
</evidence>
<dbReference type="SUPFAM" id="SSF88946">
    <property type="entry name" value="Sigma2 domain of RNA polymerase sigma factors"/>
    <property type="match status" value="1"/>
</dbReference>
<dbReference type="InterPro" id="IPR007627">
    <property type="entry name" value="RNA_pol_sigma70_r2"/>
</dbReference>
<dbReference type="GO" id="GO:0003677">
    <property type="term" value="F:DNA binding"/>
    <property type="evidence" value="ECO:0007669"/>
    <property type="project" value="UniProtKB-KW"/>
</dbReference>
<feature type="domain" description="RNA polymerase sigma-70 region 1.2" evidence="7">
    <location>
        <begin position="139"/>
        <end position="170"/>
    </location>
</feature>
<organism evidence="10">
    <name type="scientific">marine metagenome</name>
    <dbReference type="NCBI Taxonomy" id="408172"/>
    <lineage>
        <taxon>unclassified sequences</taxon>
        <taxon>metagenomes</taxon>
        <taxon>ecological metagenomes</taxon>
    </lineage>
</organism>
<dbReference type="PRINTS" id="PR00046">
    <property type="entry name" value="SIGMA70FCT"/>
</dbReference>
<proteinExistence type="predicted"/>
<dbReference type="NCBIfam" id="TIGR02937">
    <property type="entry name" value="sigma70-ECF"/>
    <property type="match status" value="1"/>
</dbReference>
<evidence type="ECO:0000256" key="2">
    <source>
        <dbReference type="ARBA" id="ARBA00023082"/>
    </source>
</evidence>
<dbReference type="GO" id="GO:0006352">
    <property type="term" value="P:DNA-templated transcription initiation"/>
    <property type="evidence" value="ECO:0007669"/>
    <property type="project" value="InterPro"/>
</dbReference>
<name>A0A382II37_9ZZZZ</name>
<dbReference type="InterPro" id="IPR013325">
    <property type="entry name" value="RNA_pol_sigma_r2"/>
</dbReference>
<dbReference type="InterPro" id="IPR036388">
    <property type="entry name" value="WH-like_DNA-bd_sf"/>
</dbReference>
<evidence type="ECO:0000259" key="7">
    <source>
        <dbReference type="Pfam" id="PF00140"/>
    </source>
</evidence>
<dbReference type="Gene3D" id="1.10.10.10">
    <property type="entry name" value="Winged helix-like DNA-binding domain superfamily/Winged helix DNA-binding domain"/>
    <property type="match status" value="1"/>
</dbReference>
<evidence type="ECO:0000256" key="3">
    <source>
        <dbReference type="ARBA" id="ARBA00023125"/>
    </source>
</evidence>
<feature type="coiled-coil region" evidence="5">
    <location>
        <begin position="100"/>
        <end position="142"/>
    </location>
</feature>
<dbReference type="InterPro" id="IPR014284">
    <property type="entry name" value="RNA_pol_sigma-70_dom"/>
</dbReference>
<dbReference type="PANTHER" id="PTHR30603">
    <property type="entry name" value="RNA POLYMERASE SIGMA FACTOR RPO"/>
    <property type="match status" value="1"/>
</dbReference>
<keyword evidence="5" id="KW-0175">Coiled coil</keyword>
<feature type="region of interest" description="Disordered" evidence="6">
    <location>
        <begin position="1"/>
        <end position="98"/>
    </location>
</feature>
<reference evidence="10" key="1">
    <citation type="submission" date="2018-05" db="EMBL/GenBank/DDBJ databases">
        <authorList>
            <person name="Lanie J.A."/>
            <person name="Ng W.-L."/>
            <person name="Kazmierczak K.M."/>
            <person name="Andrzejewski T.M."/>
            <person name="Davidsen T.M."/>
            <person name="Wayne K.J."/>
            <person name="Tettelin H."/>
            <person name="Glass J.I."/>
            <person name="Rusch D."/>
            <person name="Podicherti R."/>
            <person name="Tsui H.-C.T."/>
            <person name="Winkler M.E."/>
        </authorList>
    </citation>
    <scope>NUCLEOTIDE SEQUENCE</scope>
</reference>
<keyword evidence="4" id="KW-0804">Transcription</keyword>
<keyword evidence="2" id="KW-0731">Sigma factor</keyword>
<feature type="compositionally biased region" description="Basic residues" evidence="6">
    <location>
        <begin position="1"/>
        <end position="33"/>
    </location>
</feature>
<keyword evidence="1" id="KW-0805">Transcription regulation</keyword>
<dbReference type="EMBL" id="UINC01067355">
    <property type="protein sequence ID" value="SVB98949.1"/>
    <property type="molecule type" value="Genomic_DNA"/>
</dbReference>
<dbReference type="Gene3D" id="1.10.601.10">
    <property type="entry name" value="RNA Polymerase Primary Sigma Factor"/>
    <property type="match status" value="1"/>
</dbReference>